<dbReference type="AlphaFoldDB" id="A0A8J2JLH1"/>
<accession>A0A8J2JLH1</accession>
<evidence type="ECO:0000313" key="3">
    <source>
        <dbReference type="Proteomes" id="UP000708208"/>
    </source>
</evidence>
<reference evidence="2" key="1">
    <citation type="submission" date="2021-06" db="EMBL/GenBank/DDBJ databases">
        <authorList>
            <person name="Hodson N. C."/>
            <person name="Mongue J. A."/>
            <person name="Jaron S. K."/>
        </authorList>
    </citation>
    <scope>NUCLEOTIDE SEQUENCE</scope>
</reference>
<gene>
    <name evidence="2" type="ORF">AFUS01_LOCUS11404</name>
</gene>
<feature type="transmembrane region" description="Helical" evidence="1">
    <location>
        <begin position="39"/>
        <end position="56"/>
    </location>
</feature>
<keyword evidence="3" id="KW-1185">Reference proteome</keyword>
<sequence>MNESQRKYLLENTIMGNYITAIKMEVTTSGFKIRMVARLDMLISIGLMLLYTYWLFQLPRDWEPTLEQQGPLYPKQCECST</sequence>
<name>A0A8J2JLH1_9HEXA</name>
<evidence type="ECO:0000256" key="1">
    <source>
        <dbReference type="SAM" id="Phobius"/>
    </source>
</evidence>
<organism evidence="2 3">
    <name type="scientific">Allacma fusca</name>
    <dbReference type="NCBI Taxonomy" id="39272"/>
    <lineage>
        <taxon>Eukaryota</taxon>
        <taxon>Metazoa</taxon>
        <taxon>Ecdysozoa</taxon>
        <taxon>Arthropoda</taxon>
        <taxon>Hexapoda</taxon>
        <taxon>Collembola</taxon>
        <taxon>Symphypleona</taxon>
        <taxon>Sminthuridae</taxon>
        <taxon>Allacma</taxon>
    </lineage>
</organism>
<evidence type="ECO:0000313" key="2">
    <source>
        <dbReference type="EMBL" id="CAG7722246.1"/>
    </source>
</evidence>
<keyword evidence="1" id="KW-1133">Transmembrane helix</keyword>
<keyword evidence="1" id="KW-0472">Membrane</keyword>
<protein>
    <submittedName>
        <fullName evidence="2">Uncharacterized protein</fullName>
    </submittedName>
</protein>
<keyword evidence="1" id="KW-0812">Transmembrane</keyword>
<comment type="caution">
    <text evidence="2">The sequence shown here is derived from an EMBL/GenBank/DDBJ whole genome shotgun (WGS) entry which is preliminary data.</text>
</comment>
<dbReference type="Proteomes" id="UP000708208">
    <property type="component" value="Unassembled WGS sequence"/>
</dbReference>
<dbReference type="EMBL" id="CAJVCH010087772">
    <property type="protein sequence ID" value="CAG7722246.1"/>
    <property type="molecule type" value="Genomic_DNA"/>
</dbReference>
<proteinExistence type="predicted"/>